<name>A0A495D4K5_9PROT</name>
<protein>
    <recommendedName>
        <fullName evidence="7">Transcription termination/antitermination protein NusA</fullName>
    </recommendedName>
</protein>
<dbReference type="HAMAP" id="MF_00945_B">
    <property type="entry name" value="NusA_B"/>
    <property type="match status" value="1"/>
</dbReference>
<dbReference type="InterPro" id="IPR010214">
    <property type="entry name" value="Tscrpt_termin_fac_NusA_C_rpt"/>
</dbReference>
<dbReference type="InterPro" id="IPR013735">
    <property type="entry name" value="TF_NusA_N"/>
</dbReference>
<comment type="subunit">
    <text evidence="7">Monomer. Binds directly to the core enzyme of the DNA-dependent RNA polymerase and to nascent RNA.</text>
</comment>
<dbReference type="GO" id="GO:0003723">
    <property type="term" value="F:RNA binding"/>
    <property type="evidence" value="ECO:0007669"/>
    <property type="project" value="UniProtKB-UniRule"/>
</dbReference>
<dbReference type="NCBIfam" id="TIGR01953">
    <property type="entry name" value="NusA"/>
    <property type="match status" value="1"/>
</dbReference>
<sequence length="572" mass="63214">MSIGVSANRLELLQIARAVAAEKSIDESIVIEAIEEAIQKAARSRYGAENDIRAKIDPKTGELSLTRNMTVVEEVENDSQELNLADAKKIDKTAEIGTVFSDELPPIEFGRVASQTAKQVITQKVREAERQRQFEEYKDRVGEIISGIVKRVEYGNVIIDLGRAEGIIRRADGIPRENLQNNERVRAYIYDVREEVRGPQIFLSRAHPDFMAALFAQEVPEVYEGIIEIPSVARDAGSRAKIAVISNDASIDPVGACVGMRGSRVQAVVSELAGEKIDIIPWSDDPATFIVNALQPAEVAKVVLDEEDQRIEVVVPDEQLSLAIGRRGQNVRLASQLTGWSIDILTEEEESERRQKEFAERTQLFIAALDVDEVIAQLLATEGFTDVEDLAYVDLGEIAVIEGFDEDTAEEIQARARDYLDRLAAEQDAKRKELGVEDAVLEVPGVELAMAVKLGENDVKTVDDLAGLVTDDLRGWFETKNGERIREPGILEEFNLSSEDAEMMIMRARVAAGWISEEDLPQPEVVEEEVEEAEEAFDVANMDLAALEAEAEALGLDLDAEVPEGDEETKAD</sequence>
<feature type="domain" description="S1 motif" evidence="8">
    <location>
        <begin position="142"/>
        <end position="206"/>
    </location>
</feature>
<dbReference type="FunFam" id="3.30.300.20:FF:000002">
    <property type="entry name" value="Transcription termination/antitermination protein NusA"/>
    <property type="match status" value="1"/>
</dbReference>
<dbReference type="OrthoDB" id="9807233at2"/>
<dbReference type="EMBL" id="RBIM01000004">
    <property type="protein sequence ID" value="RKQ96812.1"/>
    <property type="molecule type" value="Genomic_DNA"/>
</dbReference>
<dbReference type="FunFam" id="2.40.50.140:FF:000058">
    <property type="entry name" value="Transcription termination/antitermination protein NusA"/>
    <property type="match status" value="1"/>
</dbReference>
<proteinExistence type="inferred from homology"/>
<dbReference type="PANTHER" id="PTHR22648">
    <property type="entry name" value="TRANSCRIPTION TERMINATION FACTOR NUSA"/>
    <property type="match status" value="1"/>
</dbReference>
<gene>
    <name evidence="7" type="primary">nusA</name>
    <name evidence="9" type="ORF">C7435_2146</name>
</gene>
<dbReference type="SUPFAM" id="SSF50249">
    <property type="entry name" value="Nucleic acid-binding proteins"/>
    <property type="match status" value="1"/>
</dbReference>
<dbReference type="InterPro" id="IPR036555">
    <property type="entry name" value="NusA_N_sf"/>
</dbReference>
<evidence type="ECO:0000256" key="4">
    <source>
        <dbReference type="ARBA" id="ARBA00022884"/>
    </source>
</evidence>
<dbReference type="PANTHER" id="PTHR22648:SF0">
    <property type="entry name" value="TRANSCRIPTION TERMINATION_ANTITERMINATION PROTEIN NUSA"/>
    <property type="match status" value="1"/>
</dbReference>
<dbReference type="AlphaFoldDB" id="A0A495D4K5"/>
<dbReference type="SUPFAM" id="SSF47794">
    <property type="entry name" value="Rad51 N-terminal domain-like"/>
    <property type="match status" value="1"/>
</dbReference>
<dbReference type="InterPro" id="IPR030842">
    <property type="entry name" value="TF_NusA_bacterial"/>
</dbReference>
<dbReference type="InterPro" id="IPR009019">
    <property type="entry name" value="KH_sf_prok-type"/>
</dbReference>
<comment type="function">
    <text evidence="7">Participates in both transcription termination and antitermination.</text>
</comment>
<comment type="subcellular location">
    <subcellularLocation>
        <location evidence="7">Cytoplasm</location>
    </subcellularLocation>
</comment>
<dbReference type="Pfam" id="PF13184">
    <property type="entry name" value="KH_NusA_1st"/>
    <property type="match status" value="1"/>
</dbReference>
<dbReference type="Proteomes" id="UP000273675">
    <property type="component" value="Unassembled WGS sequence"/>
</dbReference>
<dbReference type="InterPro" id="IPR010213">
    <property type="entry name" value="TF_NusA"/>
</dbReference>
<dbReference type="InterPro" id="IPR025249">
    <property type="entry name" value="TF_NusA_KH_1st"/>
</dbReference>
<organism evidence="9 10">
    <name type="scientific">Maricaulis maris</name>
    <dbReference type="NCBI Taxonomy" id="74318"/>
    <lineage>
        <taxon>Bacteria</taxon>
        <taxon>Pseudomonadati</taxon>
        <taxon>Pseudomonadota</taxon>
        <taxon>Alphaproteobacteria</taxon>
        <taxon>Maricaulales</taxon>
        <taxon>Maricaulaceae</taxon>
        <taxon>Maricaulis</taxon>
    </lineage>
</organism>
<evidence type="ECO:0000256" key="7">
    <source>
        <dbReference type="HAMAP-Rule" id="MF_00945"/>
    </source>
</evidence>
<dbReference type="Pfam" id="PF08529">
    <property type="entry name" value="NusA_N"/>
    <property type="match status" value="1"/>
</dbReference>
<dbReference type="Pfam" id="PF26594">
    <property type="entry name" value="KH_NusA_2nd"/>
    <property type="match status" value="1"/>
</dbReference>
<dbReference type="Gene3D" id="1.10.150.20">
    <property type="entry name" value="5' to 3' exonuclease, C-terminal subdomain"/>
    <property type="match status" value="2"/>
</dbReference>
<evidence type="ECO:0000256" key="1">
    <source>
        <dbReference type="ARBA" id="ARBA00022472"/>
    </source>
</evidence>
<dbReference type="CDD" id="cd04455">
    <property type="entry name" value="S1_NusA"/>
    <property type="match status" value="1"/>
</dbReference>
<dbReference type="GO" id="GO:0005829">
    <property type="term" value="C:cytosol"/>
    <property type="evidence" value="ECO:0007669"/>
    <property type="project" value="TreeGrafter"/>
</dbReference>
<comment type="similarity">
    <text evidence="7">Belongs to the NusA family.</text>
</comment>
<keyword evidence="5 7" id="KW-0805">Transcription regulation</keyword>
<dbReference type="Pfam" id="PF00575">
    <property type="entry name" value="S1"/>
    <property type="match status" value="1"/>
</dbReference>
<dbReference type="Gene3D" id="2.40.50.140">
    <property type="entry name" value="Nucleic acid-binding proteins"/>
    <property type="match status" value="1"/>
</dbReference>
<dbReference type="PROSITE" id="PS50126">
    <property type="entry name" value="S1"/>
    <property type="match status" value="1"/>
</dbReference>
<evidence type="ECO:0000313" key="9">
    <source>
        <dbReference type="EMBL" id="RKQ96812.1"/>
    </source>
</evidence>
<dbReference type="SMART" id="SM00322">
    <property type="entry name" value="KH"/>
    <property type="match status" value="2"/>
</dbReference>
<dbReference type="Gene3D" id="3.30.1480.10">
    <property type="entry name" value="NusA, N-terminal domain"/>
    <property type="match status" value="1"/>
</dbReference>
<dbReference type="SUPFAM" id="SSF69705">
    <property type="entry name" value="Transcription factor NusA, N-terminal domain"/>
    <property type="match status" value="1"/>
</dbReference>
<dbReference type="Pfam" id="PF14520">
    <property type="entry name" value="HHH_5"/>
    <property type="match status" value="1"/>
</dbReference>
<dbReference type="NCBIfam" id="TIGR01954">
    <property type="entry name" value="nusA_Cterm_rpt"/>
    <property type="match status" value="1"/>
</dbReference>
<evidence type="ECO:0000259" key="8">
    <source>
        <dbReference type="PROSITE" id="PS50126"/>
    </source>
</evidence>
<evidence type="ECO:0000256" key="5">
    <source>
        <dbReference type="ARBA" id="ARBA00023015"/>
    </source>
</evidence>
<keyword evidence="2 7" id="KW-0963">Cytoplasm</keyword>
<keyword evidence="4 7" id="KW-0694">RNA-binding</keyword>
<evidence type="ECO:0000313" key="10">
    <source>
        <dbReference type="Proteomes" id="UP000273675"/>
    </source>
</evidence>
<evidence type="ECO:0000256" key="6">
    <source>
        <dbReference type="ARBA" id="ARBA00023163"/>
    </source>
</evidence>
<dbReference type="GO" id="GO:0006353">
    <property type="term" value="P:DNA-templated transcription termination"/>
    <property type="evidence" value="ECO:0007669"/>
    <property type="project" value="UniProtKB-UniRule"/>
</dbReference>
<keyword evidence="1 7" id="KW-0806">Transcription termination</keyword>
<dbReference type="InterPro" id="IPR012340">
    <property type="entry name" value="NA-bd_OB-fold"/>
</dbReference>
<dbReference type="Gene3D" id="3.30.300.20">
    <property type="match status" value="2"/>
</dbReference>
<accession>A0A495D4K5</accession>
<dbReference type="CDD" id="cd02134">
    <property type="entry name" value="KH-II_NusA_rpt1"/>
    <property type="match status" value="1"/>
</dbReference>
<dbReference type="PROSITE" id="PS50084">
    <property type="entry name" value="KH_TYPE_1"/>
    <property type="match status" value="1"/>
</dbReference>
<dbReference type="RefSeq" id="WP_075190252.1">
    <property type="nucleotide sequence ID" value="NZ_RBIM01000004.1"/>
</dbReference>
<dbReference type="InterPro" id="IPR015946">
    <property type="entry name" value="KH_dom-like_a/b"/>
</dbReference>
<keyword evidence="3 7" id="KW-0889">Transcription antitermination</keyword>
<dbReference type="FunFam" id="3.30.300.20:FF:000005">
    <property type="entry name" value="Transcription termination/antitermination protein NusA"/>
    <property type="match status" value="1"/>
</dbReference>
<dbReference type="GO" id="GO:0000166">
    <property type="term" value="F:nucleotide binding"/>
    <property type="evidence" value="ECO:0007669"/>
    <property type="project" value="InterPro"/>
</dbReference>
<evidence type="ECO:0000256" key="2">
    <source>
        <dbReference type="ARBA" id="ARBA00022490"/>
    </source>
</evidence>
<dbReference type="InterPro" id="IPR004087">
    <property type="entry name" value="KH_dom"/>
</dbReference>
<dbReference type="InterPro" id="IPR003029">
    <property type="entry name" value="S1_domain"/>
</dbReference>
<comment type="caution">
    <text evidence="9">The sequence shown here is derived from an EMBL/GenBank/DDBJ whole genome shotgun (WGS) entry which is preliminary data.</text>
</comment>
<evidence type="ECO:0000256" key="3">
    <source>
        <dbReference type="ARBA" id="ARBA00022814"/>
    </source>
</evidence>
<dbReference type="InterPro" id="IPR058582">
    <property type="entry name" value="KH_NusA_2nd"/>
</dbReference>
<dbReference type="InterPro" id="IPR010995">
    <property type="entry name" value="DNA_repair_Rad51/TF_NusA_a-hlx"/>
</dbReference>
<dbReference type="SUPFAM" id="SSF54814">
    <property type="entry name" value="Prokaryotic type KH domain (KH-domain type II)"/>
    <property type="match status" value="2"/>
</dbReference>
<dbReference type="GO" id="GO:0031564">
    <property type="term" value="P:transcription antitermination"/>
    <property type="evidence" value="ECO:0007669"/>
    <property type="project" value="UniProtKB-UniRule"/>
</dbReference>
<dbReference type="GO" id="GO:0003700">
    <property type="term" value="F:DNA-binding transcription factor activity"/>
    <property type="evidence" value="ECO:0007669"/>
    <property type="project" value="InterPro"/>
</dbReference>
<dbReference type="CDD" id="cd22529">
    <property type="entry name" value="KH-II_NusA_rpt2"/>
    <property type="match status" value="1"/>
</dbReference>
<dbReference type="SMART" id="SM00316">
    <property type="entry name" value="S1"/>
    <property type="match status" value="1"/>
</dbReference>
<keyword evidence="6 7" id="KW-0804">Transcription</keyword>
<reference evidence="9 10" key="1">
    <citation type="submission" date="2018-10" db="EMBL/GenBank/DDBJ databases">
        <title>Genomic Encyclopedia of Type Strains, Phase IV (KMG-IV): sequencing the most valuable type-strain genomes for metagenomic binning, comparative biology and taxonomic classification.</title>
        <authorList>
            <person name="Goeker M."/>
        </authorList>
    </citation>
    <scope>NUCLEOTIDE SEQUENCE [LARGE SCALE GENOMIC DNA]</scope>
    <source>
        <strain evidence="9 10">DSM 4734</strain>
    </source>
</reference>